<dbReference type="EMBL" id="JAZDRP010000001">
    <property type="protein sequence ID" value="MEE2525109.1"/>
    <property type="molecule type" value="Genomic_DNA"/>
</dbReference>
<feature type="transmembrane region" description="Helical" evidence="1">
    <location>
        <begin position="21"/>
        <end position="41"/>
    </location>
</feature>
<sequence>MINRTKESVRRLRDGQSWKENGFALTLVGAMSSAGLGALVISTMI</sequence>
<accession>A0ABU7LMI7</accession>
<name>A0ABU7LMI7_9PROT</name>
<keyword evidence="1" id="KW-0472">Membrane</keyword>
<evidence type="ECO:0000256" key="1">
    <source>
        <dbReference type="SAM" id="Phobius"/>
    </source>
</evidence>
<keyword evidence="1" id="KW-1133">Transmembrane helix</keyword>
<comment type="caution">
    <text evidence="2">The sequence shown here is derived from an EMBL/GenBank/DDBJ whole genome shotgun (WGS) entry which is preliminary data.</text>
</comment>
<proteinExistence type="predicted"/>
<evidence type="ECO:0000313" key="2">
    <source>
        <dbReference type="EMBL" id="MEE2525109.1"/>
    </source>
</evidence>
<reference evidence="2 3" key="1">
    <citation type="submission" date="2024-01" db="EMBL/GenBank/DDBJ databases">
        <title>Hyphobacterium bacterium isolated from marine sediment.</title>
        <authorList>
            <person name="Zhao S."/>
        </authorList>
    </citation>
    <scope>NUCLEOTIDE SEQUENCE [LARGE SCALE GENOMIC DNA]</scope>
    <source>
        <strain evidence="3">HN65</strain>
    </source>
</reference>
<dbReference type="Proteomes" id="UP001354971">
    <property type="component" value="Unassembled WGS sequence"/>
</dbReference>
<keyword evidence="3" id="KW-1185">Reference proteome</keyword>
<gene>
    <name evidence="2" type="ORF">V0U79_01940</name>
</gene>
<keyword evidence="1" id="KW-0812">Transmembrane</keyword>
<protein>
    <submittedName>
        <fullName evidence="2">Uncharacterized protein</fullName>
    </submittedName>
</protein>
<evidence type="ECO:0000313" key="3">
    <source>
        <dbReference type="Proteomes" id="UP001354971"/>
    </source>
</evidence>
<organism evidence="2 3">
    <name type="scientific">Hyphobacterium lacteum</name>
    <dbReference type="NCBI Taxonomy" id="3116575"/>
    <lineage>
        <taxon>Bacteria</taxon>
        <taxon>Pseudomonadati</taxon>
        <taxon>Pseudomonadota</taxon>
        <taxon>Alphaproteobacteria</taxon>
        <taxon>Maricaulales</taxon>
        <taxon>Maricaulaceae</taxon>
        <taxon>Hyphobacterium</taxon>
    </lineage>
</organism>
<dbReference type="RefSeq" id="WP_330197772.1">
    <property type="nucleotide sequence ID" value="NZ_JAZDRP010000001.1"/>
</dbReference>